<dbReference type="Gene3D" id="1.20.58.370">
    <property type="entry name" value="MalF N-terminal region-like"/>
    <property type="match status" value="1"/>
</dbReference>
<organism evidence="12 13">
    <name type="scientific">Clostridium cibarium</name>
    <dbReference type="NCBI Taxonomy" id="2762247"/>
    <lineage>
        <taxon>Bacteria</taxon>
        <taxon>Bacillati</taxon>
        <taxon>Bacillota</taxon>
        <taxon>Clostridia</taxon>
        <taxon>Eubacteriales</taxon>
        <taxon>Clostridiaceae</taxon>
        <taxon>Clostridium</taxon>
    </lineage>
</organism>
<evidence type="ECO:0000313" key="13">
    <source>
        <dbReference type="Proteomes" id="UP000627781"/>
    </source>
</evidence>
<protein>
    <recommendedName>
        <fullName evidence="10">Maltose/maltodextrin transport system permease protein</fullName>
    </recommendedName>
</protein>
<dbReference type="Proteomes" id="UP000627781">
    <property type="component" value="Unassembled WGS sequence"/>
</dbReference>
<evidence type="ECO:0000256" key="7">
    <source>
        <dbReference type="ARBA" id="ARBA00022989"/>
    </source>
</evidence>
<evidence type="ECO:0000256" key="10">
    <source>
        <dbReference type="RuleBase" id="RU367050"/>
    </source>
</evidence>
<comment type="function">
    <text evidence="10">Part of the ABC transporter complex MalEFGK involved in maltose/maltodextrin import. Probably responsible for the translocation of the substrate across the membrane.</text>
</comment>
<dbReference type="PANTHER" id="PTHR47314:SF1">
    <property type="entry name" value="MALTOSE_MALTODEXTRIN TRANSPORT SYSTEM PERMEASE PROTEIN MALF"/>
    <property type="match status" value="1"/>
</dbReference>
<evidence type="ECO:0000256" key="1">
    <source>
        <dbReference type="ARBA" id="ARBA00004651"/>
    </source>
</evidence>
<feature type="transmembrane region" description="Helical" evidence="9">
    <location>
        <begin position="163"/>
        <end position="182"/>
    </location>
</feature>
<feature type="domain" description="ABC transmembrane type-1" evidence="11">
    <location>
        <begin position="76"/>
        <end position="298"/>
    </location>
</feature>
<evidence type="ECO:0000256" key="8">
    <source>
        <dbReference type="ARBA" id="ARBA00023136"/>
    </source>
</evidence>
<keyword evidence="3 9" id="KW-0813">Transport</keyword>
<dbReference type="InterPro" id="IPR000515">
    <property type="entry name" value="MetI-like"/>
</dbReference>
<dbReference type="Pfam" id="PF00528">
    <property type="entry name" value="BPD_transp_1"/>
    <property type="match status" value="1"/>
</dbReference>
<feature type="transmembrane region" description="Helical" evidence="9">
    <location>
        <begin position="16"/>
        <end position="40"/>
    </location>
</feature>
<evidence type="ECO:0000256" key="3">
    <source>
        <dbReference type="ARBA" id="ARBA00022448"/>
    </source>
</evidence>
<keyword evidence="4 10" id="KW-1003">Cell membrane</keyword>
<dbReference type="SUPFAM" id="SSF161098">
    <property type="entry name" value="MetI-like"/>
    <property type="match status" value="1"/>
</dbReference>
<evidence type="ECO:0000313" key="12">
    <source>
        <dbReference type="EMBL" id="MBD7911835.1"/>
    </source>
</evidence>
<comment type="caution">
    <text evidence="10">Lacks conserved residue(s) required for the propagation of feature annotation.</text>
</comment>
<name>A0ABR8PUI6_9CLOT</name>
<evidence type="ECO:0000256" key="9">
    <source>
        <dbReference type="RuleBase" id="RU363032"/>
    </source>
</evidence>
<comment type="caution">
    <text evidence="12">The sequence shown here is derived from an EMBL/GenBank/DDBJ whole genome shotgun (WGS) entry which is preliminary data.</text>
</comment>
<feature type="transmembrane region" description="Helical" evidence="9">
    <location>
        <begin position="114"/>
        <end position="134"/>
    </location>
</feature>
<dbReference type="EMBL" id="JACSRA010000015">
    <property type="protein sequence ID" value="MBD7911835.1"/>
    <property type="molecule type" value="Genomic_DNA"/>
</dbReference>
<accession>A0ABR8PUI6</accession>
<keyword evidence="13" id="KW-1185">Reference proteome</keyword>
<keyword evidence="7 9" id="KW-1133">Transmembrane helix</keyword>
<keyword evidence="8 9" id="KW-0472">Membrane</keyword>
<proteinExistence type="inferred from homology"/>
<evidence type="ECO:0000256" key="2">
    <source>
        <dbReference type="ARBA" id="ARBA00009047"/>
    </source>
</evidence>
<evidence type="ECO:0000256" key="5">
    <source>
        <dbReference type="ARBA" id="ARBA00022597"/>
    </source>
</evidence>
<comment type="subcellular location">
    <subcellularLocation>
        <location evidence="1 9">Cell membrane</location>
        <topology evidence="1 9">Multi-pass membrane protein</topology>
    </subcellularLocation>
</comment>
<dbReference type="RefSeq" id="WP_143315861.1">
    <property type="nucleotide sequence ID" value="NZ_JACSRA010000015.1"/>
</dbReference>
<comment type="similarity">
    <text evidence="2 10">Belongs to the binding-protein-dependent transport system permease family. MalFG subfamily.</text>
</comment>
<feature type="transmembrane region" description="Helical" evidence="9">
    <location>
        <begin position="279"/>
        <end position="299"/>
    </location>
</feature>
<keyword evidence="6 9" id="KW-0812">Transmembrane</keyword>
<dbReference type="PANTHER" id="PTHR47314">
    <property type="entry name" value="MALTOSE/MALTODEXTRIN TRANSPORT SYSTEM PERMEASE PROTEIN MALF"/>
    <property type="match status" value="1"/>
</dbReference>
<evidence type="ECO:0000256" key="6">
    <source>
        <dbReference type="ARBA" id="ARBA00022692"/>
    </source>
</evidence>
<keyword evidence="5 10" id="KW-0762">Sugar transport</keyword>
<dbReference type="InterPro" id="IPR035906">
    <property type="entry name" value="MetI-like_sf"/>
</dbReference>
<dbReference type="InterPro" id="IPR035277">
    <property type="entry name" value="MalF_N"/>
</dbReference>
<dbReference type="CDD" id="cd06261">
    <property type="entry name" value="TM_PBP2"/>
    <property type="match status" value="1"/>
</dbReference>
<evidence type="ECO:0000259" key="11">
    <source>
        <dbReference type="PROSITE" id="PS50928"/>
    </source>
</evidence>
<gene>
    <name evidence="12" type="ORF">H9661_10735</name>
</gene>
<dbReference type="Gene3D" id="1.10.3720.10">
    <property type="entry name" value="MetI-like"/>
    <property type="match status" value="1"/>
</dbReference>
<sequence>MIAKGKAKQSIKAAPYLVAGLIYIVVFTVLPILYTVWISFTNKTVYTKDGESSFVGLANFKEVFNGPFKDVFFPVFGWTLLFAVISTLGCFLVGLILAMLLNNPNIKEKGIYKAILILPWALPVTVAVLSWQGLFNGTYGAINNILINMHIISNPIPWLTDPFWAKAAIIIANIWLGFPYMMNVCIGGLSAIPDSYYEAADVDGASTWIKFTRITLPSLTRTAYPLLITSFAFNFNNFNSAFLITEGGPARLSTQFAGYTDILASVNYKLSTQFGRIDIASTISIIIFVILAVLSYFQMRVSGQFKEVD</sequence>
<dbReference type="PROSITE" id="PS50928">
    <property type="entry name" value="ABC_TM1"/>
    <property type="match status" value="1"/>
</dbReference>
<reference evidence="12 13" key="1">
    <citation type="submission" date="2020-08" db="EMBL/GenBank/DDBJ databases">
        <title>A Genomic Blueprint of the Chicken Gut Microbiome.</title>
        <authorList>
            <person name="Gilroy R."/>
            <person name="Ravi A."/>
            <person name="Getino M."/>
            <person name="Pursley I."/>
            <person name="Horton D.L."/>
            <person name="Alikhan N.-F."/>
            <person name="Baker D."/>
            <person name="Gharbi K."/>
            <person name="Hall N."/>
            <person name="Watson M."/>
            <person name="Adriaenssens E.M."/>
            <person name="Foster-Nyarko E."/>
            <person name="Jarju S."/>
            <person name="Secka A."/>
            <person name="Antonio M."/>
            <person name="Oren A."/>
            <person name="Chaudhuri R."/>
            <person name="La Ragione R.M."/>
            <person name="Hildebrand F."/>
            <person name="Pallen M.J."/>
        </authorList>
    </citation>
    <scope>NUCLEOTIDE SEQUENCE [LARGE SCALE GENOMIC DNA]</scope>
    <source>
        <strain evidence="12 13">Sa3CVN1</strain>
    </source>
</reference>
<evidence type="ECO:0000256" key="4">
    <source>
        <dbReference type="ARBA" id="ARBA00022475"/>
    </source>
</evidence>
<dbReference type="SUPFAM" id="SSF160964">
    <property type="entry name" value="MalF N-terminal region-like"/>
    <property type="match status" value="1"/>
</dbReference>
<feature type="transmembrane region" description="Helical" evidence="9">
    <location>
        <begin position="75"/>
        <end position="102"/>
    </location>
</feature>